<comment type="caution">
    <text evidence="1">The sequence shown here is derived from an EMBL/GenBank/DDBJ whole genome shotgun (WGS) entry which is preliminary data.</text>
</comment>
<gene>
    <name evidence="1" type="ORF">BFD03_09460</name>
</gene>
<dbReference type="AlphaFoldDB" id="A0A1C2G5D1"/>
<reference evidence="1 2" key="1">
    <citation type="submission" date="2016-08" db="EMBL/GenBank/DDBJ databases">
        <title>Probiotic bacterium isolated from chicken gut.</title>
        <authorList>
            <person name="Levy J.L."/>
            <person name="Hassan H.M."/>
            <person name="Mendoza M.A."/>
        </authorList>
    </citation>
    <scope>NUCLEOTIDE SEQUENCE [LARGE SCALE GENOMIC DNA]</scope>
    <source>
        <strain evidence="1 2">P43</strain>
    </source>
</reference>
<accession>A0A1C2G5D1</accession>
<sequence length="168" mass="19497">MYENIHQHLYLHTHLSKEQLKKIDAIVKVKHNTIVDLINYLAVELLINDENFTIRNFCQLTPEKYHQISQSFSVKTAPNNKKTVDLKIPVIEPVVQDHMLDWEDFVISMNLTNEPVDKLIDRLLSAVLNNEQYLTIKVDDPTSFKNAHGAFNLNKTIKTYLANKLRGD</sequence>
<evidence type="ECO:0000313" key="1">
    <source>
        <dbReference type="EMBL" id="OCX46721.1"/>
    </source>
</evidence>
<name>A0A1C2G5D1_LIMRT</name>
<proteinExistence type="predicted"/>
<evidence type="ECO:0000313" key="2">
    <source>
        <dbReference type="Proteomes" id="UP000095141"/>
    </source>
</evidence>
<dbReference type="EMBL" id="MCNS01000023">
    <property type="protein sequence ID" value="OCX46721.1"/>
    <property type="molecule type" value="Genomic_DNA"/>
</dbReference>
<dbReference type="RefSeq" id="WP_066036038.1">
    <property type="nucleotide sequence ID" value="NZ_CP136906.1"/>
</dbReference>
<organism evidence="1 2">
    <name type="scientific">Limosilactobacillus reuteri</name>
    <name type="common">Lactobacillus reuteri</name>
    <dbReference type="NCBI Taxonomy" id="1598"/>
    <lineage>
        <taxon>Bacteria</taxon>
        <taxon>Bacillati</taxon>
        <taxon>Bacillota</taxon>
        <taxon>Bacilli</taxon>
        <taxon>Lactobacillales</taxon>
        <taxon>Lactobacillaceae</taxon>
        <taxon>Limosilactobacillus</taxon>
    </lineage>
</organism>
<protein>
    <submittedName>
        <fullName evidence="1">Uncharacterized protein</fullName>
    </submittedName>
</protein>
<dbReference type="Proteomes" id="UP000095141">
    <property type="component" value="Unassembled WGS sequence"/>
</dbReference>